<feature type="region of interest" description="Disordered" evidence="2">
    <location>
        <begin position="1472"/>
        <end position="1498"/>
    </location>
</feature>
<feature type="compositionally biased region" description="Basic residues" evidence="2">
    <location>
        <begin position="665"/>
        <end position="675"/>
    </location>
</feature>
<dbReference type="GO" id="GO:0005096">
    <property type="term" value="F:GTPase activator activity"/>
    <property type="evidence" value="ECO:0007669"/>
    <property type="project" value="UniProtKB-KW"/>
</dbReference>
<evidence type="ECO:0000259" key="3">
    <source>
        <dbReference type="PROSITE" id="PS50238"/>
    </source>
</evidence>
<feature type="compositionally biased region" description="Low complexity" evidence="2">
    <location>
        <begin position="406"/>
        <end position="443"/>
    </location>
</feature>
<name>A0A4P9X9X3_9FUNG</name>
<dbReference type="STRING" id="1555241.A0A4P9X9X3"/>
<reference evidence="5" key="1">
    <citation type="journal article" date="2018" name="Nat. Microbiol.">
        <title>Leveraging single-cell genomics to expand the fungal tree of life.</title>
        <authorList>
            <person name="Ahrendt S.R."/>
            <person name="Quandt C.A."/>
            <person name="Ciobanu D."/>
            <person name="Clum A."/>
            <person name="Salamov A."/>
            <person name="Andreopoulos B."/>
            <person name="Cheng J.F."/>
            <person name="Woyke T."/>
            <person name="Pelin A."/>
            <person name="Henrissat B."/>
            <person name="Reynolds N.K."/>
            <person name="Benny G.L."/>
            <person name="Smith M.E."/>
            <person name="James T.Y."/>
            <person name="Grigoriev I.V."/>
        </authorList>
    </citation>
    <scope>NUCLEOTIDE SEQUENCE [LARGE SCALE GENOMIC DNA]</scope>
    <source>
        <strain evidence="5">ATCC 52028</strain>
    </source>
</reference>
<dbReference type="InterPro" id="IPR050729">
    <property type="entry name" value="Rho-GAP"/>
</dbReference>
<dbReference type="PROSITE" id="PS50238">
    <property type="entry name" value="RHOGAP"/>
    <property type="match status" value="1"/>
</dbReference>
<feature type="domain" description="Rho-GAP" evidence="3">
    <location>
        <begin position="1302"/>
        <end position="1526"/>
    </location>
</feature>
<feature type="region of interest" description="Disordered" evidence="2">
    <location>
        <begin position="381"/>
        <end position="443"/>
    </location>
</feature>
<feature type="region of interest" description="Disordered" evidence="2">
    <location>
        <begin position="1672"/>
        <end position="1702"/>
    </location>
</feature>
<feature type="compositionally biased region" description="Low complexity" evidence="2">
    <location>
        <begin position="1156"/>
        <end position="1171"/>
    </location>
</feature>
<feature type="compositionally biased region" description="Pro residues" evidence="2">
    <location>
        <begin position="230"/>
        <end position="247"/>
    </location>
</feature>
<feature type="compositionally biased region" description="Low complexity" evidence="2">
    <location>
        <begin position="13"/>
        <end position="22"/>
    </location>
</feature>
<dbReference type="Gene3D" id="1.10.555.10">
    <property type="entry name" value="Rho GTPase activation protein"/>
    <property type="match status" value="1"/>
</dbReference>
<evidence type="ECO:0000256" key="2">
    <source>
        <dbReference type="SAM" id="MobiDB-lite"/>
    </source>
</evidence>
<dbReference type="CDD" id="cd00159">
    <property type="entry name" value="RhoGAP"/>
    <property type="match status" value="1"/>
</dbReference>
<dbReference type="InterPro" id="IPR000198">
    <property type="entry name" value="RhoGAP_dom"/>
</dbReference>
<feature type="region of interest" description="Disordered" evidence="2">
    <location>
        <begin position="650"/>
        <end position="692"/>
    </location>
</feature>
<keyword evidence="5" id="KW-1185">Reference proteome</keyword>
<keyword evidence="1" id="KW-0343">GTPase activation</keyword>
<feature type="compositionally biased region" description="Basic and acidic residues" evidence="2">
    <location>
        <begin position="564"/>
        <end position="575"/>
    </location>
</feature>
<feature type="compositionally biased region" description="Pro residues" evidence="2">
    <location>
        <begin position="1000"/>
        <end position="1011"/>
    </location>
</feature>
<feature type="compositionally biased region" description="Pro residues" evidence="2">
    <location>
        <begin position="937"/>
        <end position="951"/>
    </location>
</feature>
<protein>
    <recommendedName>
        <fullName evidence="3">Rho-GAP domain-containing protein</fullName>
    </recommendedName>
</protein>
<dbReference type="SMART" id="SM00324">
    <property type="entry name" value="RhoGAP"/>
    <property type="match status" value="1"/>
</dbReference>
<accession>A0A4P9X9X3</accession>
<feature type="compositionally biased region" description="Polar residues" evidence="2">
    <location>
        <begin position="548"/>
        <end position="558"/>
    </location>
</feature>
<feature type="compositionally biased region" description="Pro residues" evidence="2">
    <location>
        <begin position="1475"/>
        <end position="1486"/>
    </location>
</feature>
<dbReference type="PANTHER" id="PTHR23176:SF129">
    <property type="entry name" value="RHO GTPASE ACTIVATING PROTEIN AT 16F, ISOFORM E-RELATED"/>
    <property type="match status" value="1"/>
</dbReference>
<evidence type="ECO:0000313" key="5">
    <source>
        <dbReference type="Proteomes" id="UP000274922"/>
    </source>
</evidence>
<feature type="compositionally biased region" description="Low complexity" evidence="2">
    <location>
        <begin position="592"/>
        <end position="604"/>
    </location>
</feature>
<dbReference type="EMBL" id="ML014151">
    <property type="protein sequence ID" value="RKP02138.1"/>
    <property type="molecule type" value="Genomic_DNA"/>
</dbReference>
<feature type="compositionally biased region" description="Pro residues" evidence="2">
    <location>
        <begin position="1528"/>
        <end position="1546"/>
    </location>
</feature>
<organism evidence="4 5">
    <name type="scientific">Caulochytrium protostelioides</name>
    <dbReference type="NCBI Taxonomy" id="1555241"/>
    <lineage>
        <taxon>Eukaryota</taxon>
        <taxon>Fungi</taxon>
        <taxon>Fungi incertae sedis</taxon>
        <taxon>Chytridiomycota</taxon>
        <taxon>Chytridiomycota incertae sedis</taxon>
        <taxon>Chytridiomycetes</taxon>
        <taxon>Caulochytriales</taxon>
        <taxon>Caulochytriaceae</taxon>
        <taxon>Caulochytrium</taxon>
    </lineage>
</organism>
<feature type="compositionally biased region" description="Low complexity" evidence="2">
    <location>
        <begin position="987"/>
        <end position="999"/>
    </location>
</feature>
<feature type="compositionally biased region" description="Low complexity" evidence="2">
    <location>
        <begin position="210"/>
        <end position="229"/>
    </location>
</feature>
<evidence type="ECO:0000313" key="4">
    <source>
        <dbReference type="EMBL" id="RKP02138.1"/>
    </source>
</evidence>
<feature type="region of interest" description="Disordered" evidence="2">
    <location>
        <begin position="592"/>
        <end position="611"/>
    </location>
</feature>
<gene>
    <name evidence="4" type="ORF">CXG81DRAFT_25223</name>
</gene>
<feature type="compositionally biased region" description="Low complexity" evidence="2">
    <location>
        <begin position="45"/>
        <end position="55"/>
    </location>
</feature>
<sequence>MAAATTAPPPCPAASVAASVAAGMDDTTARRASPLPLPLPPPAAAPSAPARPLSLVQHAGPPLADAIKRASLPNAAALAALPSPASSLGASPDASPHAAPVHRDGVPTAAVAAAAAAAWPLLSPVSPLALPPAAAAAISAATDPDAHVTGGAVGAAHDDDTSADGRPTASRAATAGPTPPAAAVSSSPEARARAAAAWISAPPSAPPSTSPSTVSRGSRVASAATAAAPASPPPPPPPAAAPLPDAPALPTATRSGTPPPPVAVAARVALSPMAIPARSASLGWDSRAARLARLPLRQAGALTARKLHPGLPAAELDAGVDLAAHVHEAACCCWIELRATYLVLYTWDRPEAPEGPVVDGAWVTAEDDTHSDVAQVGIHHPVADAGEASRVAREGGPVAAPEAGMAPDSASPGAPADRPSARAAAGPWTRSSPPMLRSLSPASSSVTAAATANSTLRSTLVSEEPFAALRRTPSPSHPPSHAADRGAGSTGSSPLSRRPPAPVTRLPIAQSMPSTAAAAAVSDLEDAAVGRPPDHQTPRRPRGPVQRPSMTSLSSLSFNGWWPRPERDHGSDRGSDAAPWALHRTASHDSASSLATLASSQSSATPPPAVPVGTARRVLSAGRHVQAPPGLRLLQALNLADAAVSLVEIQRPTTTRGPGSGAASRRLRRHGRPHRDSRSGPPDRAPRPRRGLLIRTPRHARPFLLTPCEGADAVPSDAPAAFTAALAAGAVALDVWEDALRRSINLAVMAALDHVLSLDLLPLPAFAAATPTVAAAPAARAALDAPSPAKAARARGKSVSMAIDMGTVSASESSSDVDECADASAAIRDRGAAAAAGVASTKSARTSGALPRRRSTLKLSFTSRSIRRRLSGHVPSLSFKSVAATEAPVADPATAAAATSTAPATTLSSATPSKDFRHAVTGNLSALWHQATTALRAPPPSLASPASPPAPAGAQAQPLAPRPTRTCSSMSVLPPIRTCSRGPSTMPTANSPTAASMTPAPSPSSPSPSSPSEPLVIGAPHASVHVGTMLPSMPSPMARKPTMTSLPPDEATRVASQHPHDDVDAVAASPAAGGMPTRVLSLSAFHGATPHHTFCLASGSPLSTPSTPASEADAMPAPKQLEVAPATSSTKPCLQLPASPGREDLPPLSSPGVPETTAAVAAPLSPSLSPTSPSPAPSPSKGRRGAGATRKTRGKFATPLASLQGLVASSPLSASAQRHDPESLVANEAVLAAAGADSPAVPSAPRTFGSRLAKMAHAARQIGTHVTATAAAAASLSSSSSSPAGKSMAGNPRAADAAERAAQLDAHGVPYALRACIAALAERGFGHEGLYRVSGSSACIARLTTYLRRHAGRPDPQAGLGARLLHGALDPERYDHDIHVLAGTIKALVRAPHPSSGMPLAPPQSYALFMAVYRHASETSDLCLPTIRAAVHAMPDAHQATLQTLCEHLAAVAALSHENRMTPRNLGIVFGPTVFAPPPSPPPPTTSTPSTAPGAFTPSESGYLAGSMQAHVTVVELLVTHAADIFAPGPPPSPPWPPSPSSPPPVTAMGQTAAAGKQDASPPVASAAEGTFGAEGVMTSSPTVSTATDSTAGAVVAMSPTIMPVATAGATAAAAETVVVRPRVPLRTSSSLNGGGGSPAPTGLPLLVIPPRRATLPSDPLGPVLPTVVALASSPPPTPPCSKPAPPAPPAGPDPAALAIGA</sequence>
<feature type="region of interest" description="Disordered" evidence="2">
    <location>
        <begin position="1"/>
        <end position="56"/>
    </location>
</feature>
<dbReference type="Proteomes" id="UP000274922">
    <property type="component" value="Unassembled WGS sequence"/>
</dbReference>
<feature type="region of interest" description="Disordered" evidence="2">
    <location>
        <begin position="1526"/>
        <end position="1567"/>
    </location>
</feature>
<dbReference type="PANTHER" id="PTHR23176">
    <property type="entry name" value="RHO/RAC/CDC GTPASE-ACTIVATING PROTEIN"/>
    <property type="match status" value="1"/>
</dbReference>
<proteinExistence type="predicted"/>
<feature type="compositionally biased region" description="Pro residues" evidence="2">
    <location>
        <begin position="1674"/>
        <end position="1693"/>
    </location>
</feature>
<dbReference type="GO" id="GO:0007165">
    <property type="term" value="P:signal transduction"/>
    <property type="evidence" value="ECO:0007669"/>
    <property type="project" value="InterPro"/>
</dbReference>
<dbReference type="SUPFAM" id="SSF48350">
    <property type="entry name" value="GTPase activation domain, GAP"/>
    <property type="match status" value="1"/>
</dbReference>
<feature type="compositionally biased region" description="Low complexity" evidence="2">
    <location>
        <begin position="952"/>
        <end position="963"/>
    </location>
</feature>
<feature type="compositionally biased region" description="Low complexity" evidence="2">
    <location>
        <begin position="82"/>
        <end position="96"/>
    </location>
</feature>
<feature type="region of interest" description="Disordered" evidence="2">
    <location>
        <begin position="469"/>
        <end position="577"/>
    </location>
</feature>
<feature type="compositionally biased region" description="Low complexity" evidence="2">
    <location>
        <begin position="165"/>
        <end position="202"/>
    </location>
</feature>
<dbReference type="InterPro" id="IPR008936">
    <property type="entry name" value="Rho_GTPase_activation_prot"/>
</dbReference>
<feature type="region of interest" description="Disordered" evidence="2">
    <location>
        <begin position="149"/>
        <end position="260"/>
    </location>
</feature>
<feature type="region of interest" description="Disordered" evidence="2">
    <location>
        <begin position="936"/>
        <end position="1060"/>
    </location>
</feature>
<dbReference type="GO" id="GO:0005737">
    <property type="term" value="C:cytoplasm"/>
    <property type="evidence" value="ECO:0007669"/>
    <property type="project" value="TreeGrafter"/>
</dbReference>
<dbReference type="Pfam" id="PF00620">
    <property type="entry name" value="RhoGAP"/>
    <property type="match status" value="1"/>
</dbReference>
<feature type="region of interest" description="Disordered" evidence="2">
    <location>
        <begin position="82"/>
        <end position="102"/>
    </location>
</feature>
<feature type="compositionally biased region" description="Low complexity" evidence="2">
    <location>
        <begin position="1487"/>
        <end position="1498"/>
    </location>
</feature>
<feature type="compositionally biased region" description="Pro residues" evidence="2">
    <location>
        <begin position="35"/>
        <end position="44"/>
    </location>
</feature>
<feature type="region of interest" description="Disordered" evidence="2">
    <location>
        <begin position="1123"/>
        <end position="1192"/>
    </location>
</feature>
<evidence type="ECO:0000256" key="1">
    <source>
        <dbReference type="ARBA" id="ARBA00022468"/>
    </source>
</evidence>